<evidence type="ECO:0000313" key="2">
    <source>
        <dbReference type="EMBL" id="TVY57930.1"/>
    </source>
</evidence>
<feature type="transmembrane region" description="Helical" evidence="1">
    <location>
        <begin position="23"/>
        <end position="45"/>
    </location>
</feature>
<keyword evidence="1" id="KW-0812">Transmembrane</keyword>
<protein>
    <submittedName>
        <fullName evidence="2">Uncharacterized protein</fullName>
    </submittedName>
</protein>
<comment type="caution">
    <text evidence="2">The sequence shown here is derived from an EMBL/GenBank/DDBJ whole genome shotgun (WGS) entry which is preliminary data.</text>
</comment>
<dbReference type="OrthoDB" id="5348845at2759"/>
<keyword evidence="1" id="KW-1133">Transmembrane helix</keyword>
<gene>
    <name evidence="2" type="ORF">LCER1_G001054</name>
</gene>
<dbReference type="EMBL" id="QGMG01000067">
    <property type="protein sequence ID" value="TVY57930.1"/>
    <property type="molecule type" value="Genomic_DNA"/>
</dbReference>
<organism evidence="2 3">
    <name type="scientific">Lachnellula cervina</name>
    <dbReference type="NCBI Taxonomy" id="1316786"/>
    <lineage>
        <taxon>Eukaryota</taxon>
        <taxon>Fungi</taxon>
        <taxon>Dikarya</taxon>
        <taxon>Ascomycota</taxon>
        <taxon>Pezizomycotina</taxon>
        <taxon>Leotiomycetes</taxon>
        <taxon>Helotiales</taxon>
        <taxon>Lachnaceae</taxon>
        <taxon>Lachnellula</taxon>
    </lineage>
</organism>
<keyword evidence="3" id="KW-1185">Reference proteome</keyword>
<evidence type="ECO:0000313" key="3">
    <source>
        <dbReference type="Proteomes" id="UP000481288"/>
    </source>
</evidence>
<accession>A0A7D8YTL0</accession>
<reference evidence="2 3" key="1">
    <citation type="submission" date="2018-05" db="EMBL/GenBank/DDBJ databases">
        <title>Whole genome sequencing for identification of molecular markers to develop diagnostic detection tools for the regulated plant pathogen Lachnellula willkommii.</title>
        <authorList>
            <person name="Giroux E."/>
            <person name="Bilodeau G."/>
        </authorList>
    </citation>
    <scope>NUCLEOTIDE SEQUENCE [LARGE SCALE GENOMIC DNA]</scope>
    <source>
        <strain evidence="2 3">CBS 625.97</strain>
    </source>
</reference>
<dbReference type="AlphaFoldDB" id="A0A7D8YTL0"/>
<feature type="transmembrane region" description="Helical" evidence="1">
    <location>
        <begin position="66"/>
        <end position="86"/>
    </location>
</feature>
<evidence type="ECO:0000256" key="1">
    <source>
        <dbReference type="SAM" id="Phobius"/>
    </source>
</evidence>
<keyword evidence="1" id="KW-0472">Membrane</keyword>
<name>A0A7D8YTL0_9HELO</name>
<proteinExistence type="predicted"/>
<feature type="transmembrane region" description="Helical" evidence="1">
    <location>
        <begin position="521"/>
        <end position="541"/>
    </location>
</feature>
<dbReference type="Proteomes" id="UP000481288">
    <property type="component" value="Unassembled WGS sequence"/>
</dbReference>
<sequence>MITSSSVFVHSQLSIYHNAIKSLIFSAAQILLAMAVYNFFCLIAAKAKAFTGYLMFMEDIIQKSHFIASKGFSGSSILVLFFAILYSASSLYGTLLWGFDAPGYVMQARNVSASTLESSLMETPAYIVNLDMTRNNLGNLDQEMPHMIGANLYKTGSNYTLTPDIDRGNAEVVTPTRTKVGGRIWLDGEGLSVSPDTAVMVSYTTDQNGTMIPMDCPVQEVGVGVAEFWNCTVDNAFVTQLLQDVVGRPEIHWDDTSDEAYDSRYLIPDRQRNIWASFGQGGGTGMMKQMFTITKGMRRHTFIETTFRTTLLTVPGVPFSSYELMDILKRTWSTNVTEQQAPIIIRLSNSIQNAQSIDKSFIFGTNDANNVTTTQVTWEYFTPEVAGEAVYSLLRITFTNITVVRSENIPVALTSFAPCDTSYENVAYGGVVTTTDCAIAKQGRPVQLFGQVDTSAVLILNGLGDGRSNLSAIALDETIYEWTNMNSERMNDLLLARGYIVSIDPSLVTVEKSILKPAISYLQMFLCLLALVLFGIAWLSLKLLTTSHWSSSLLLNILAPMNNKSGAPGYVYSVPDILLQETGAGKHVAVKNSLIRFDAGAPGGQPSSPPLMNYEQVPQQRKDAMAVYEGEAFLPQYQQPAYPPKP</sequence>